<sequence length="87" mass="9500">MDLIVKCSEVKGRVSCFSSSPTLCKPTSPSYRHPFFRPGTPVKLGEVSSFSRSRTSTQPRTFPDLLSSLCREFLAAGCASLGFFCSL</sequence>
<reference evidence="1 2" key="1">
    <citation type="journal article" date="2021" name="Commun. Biol.">
        <title>The genome of Shorea leprosula (Dipterocarpaceae) highlights the ecological relevance of drought in aseasonal tropical rainforests.</title>
        <authorList>
            <person name="Ng K.K.S."/>
            <person name="Kobayashi M.J."/>
            <person name="Fawcett J.A."/>
            <person name="Hatakeyama M."/>
            <person name="Paape T."/>
            <person name="Ng C.H."/>
            <person name="Ang C.C."/>
            <person name="Tnah L.H."/>
            <person name="Lee C.T."/>
            <person name="Nishiyama T."/>
            <person name="Sese J."/>
            <person name="O'Brien M.J."/>
            <person name="Copetti D."/>
            <person name="Mohd Noor M.I."/>
            <person name="Ong R.C."/>
            <person name="Putra M."/>
            <person name="Sireger I.Z."/>
            <person name="Indrioko S."/>
            <person name="Kosugi Y."/>
            <person name="Izuno A."/>
            <person name="Isagi Y."/>
            <person name="Lee S.L."/>
            <person name="Shimizu K.K."/>
        </authorList>
    </citation>
    <scope>NUCLEOTIDE SEQUENCE [LARGE SCALE GENOMIC DNA]</scope>
    <source>
        <strain evidence="1">214</strain>
    </source>
</reference>
<evidence type="ECO:0000313" key="2">
    <source>
        <dbReference type="Proteomes" id="UP001054252"/>
    </source>
</evidence>
<protein>
    <submittedName>
        <fullName evidence="1">Uncharacterized protein</fullName>
    </submittedName>
</protein>
<dbReference type="AlphaFoldDB" id="A0AAV5HY99"/>
<gene>
    <name evidence="1" type="ORF">SLEP1_g4887</name>
</gene>
<organism evidence="1 2">
    <name type="scientific">Rubroshorea leprosula</name>
    <dbReference type="NCBI Taxonomy" id="152421"/>
    <lineage>
        <taxon>Eukaryota</taxon>
        <taxon>Viridiplantae</taxon>
        <taxon>Streptophyta</taxon>
        <taxon>Embryophyta</taxon>
        <taxon>Tracheophyta</taxon>
        <taxon>Spermatophyta</taxon>
        <taxon>Magnoliopsida</taxon>
        <taxon>eudicotyledons</taxon>
        <taxon>Gunneridae</taxon>
        <taxon>Pentapetalae</taxon>
        <taxon>rosids</taxon>
        <taxon>malvids</taxon>
        <taxon>Malvales</taxon>
        <taxon>Dipterocarpaceae</taxon>
        <taxon>Rubroshorea</taxon>
    </lineage>
</organism>
<dbReference type="EMBL" id="BPVZ01000004">
    <property type="protein sequence ID" value="GKU90949.1"/>
    <property type="molecule type" value="Genomic_DNA"/>
</dbReference>
<accession>A0AAV5HY99</accession>
<comment type="caution">
    <text evidence="1">The sequence shown here is derived from an EMBL/GenBank/DDBJ whole genome shotgun (WGS) entry which is preliminary data.</text>
</comment>
<keyword evidence="2" id="KW-1185">Reference proteome</keyword>
<name>A0AAV5HY99_9ROSI</name>
<dbReference type="Proteomes" id="UP001054252">
    <property type="component" value="Unassembled WGS sequence"/>
</dbReference>
<evidence type="ECO:0000313" key="1">
    <source>
        <dbReference type="EMBL" id="GKU90949.1"/>
    </source>
</evidence>
<proteinExistence type="predicted"/>